<accession>A0A7W7P325</accession>
<dbReference type="RefSeq" id="WP_184594526.1">
    <property type="nucleotide sequence ID" value="NZ_JACHLI010000025.1"/>
</dbReference>
<feature type="region of interest" description="Disordered" evidence="1">
    <location>
        <begin position="185"/>
        <end position="210"/>
    </location>
</feature>
<dbReference type="AlphaFoldDB" id="A0A7W7P325"/>
<evidence type="ECO:0000313" key="3">
    <source>
        <dbReference type="Proteomes" id="UP000566995"/>
    </source>
</evidence>
<feature type="compositionally biased region" description="Polar residues" evidence="1">
    <location>
        <begin position="1"/>
        <end position="24"/>
    </location>
</feature>
<evidence type="ECO:0000313" key="2">
    <source>
        <dbReference type="EMBL" id="MBB4866241.1"/>
    </source>
</evidence>
<dbReference type="EMBL" id="JACHLI010000025">
    <property type="protein sequence ID" value="MBB4866241.1"/>
    <property type="molecule type" value="Genomic_DNA"/>
</dbReference>
<sequence length="270" mass="28949">MAPQTNDLVMQTSSAGTPSDQGPASRQVAPIETTYVNHGSHPTQYGVPSPLARAPLATLHPTDTLTATDSNHKSWLPPQSTGALPGHGLPGAPAVVEGLLPTHPLTTPVAPLDARVADGDHHLNEGAALLPPELHPKAASRDTIATTDAVFIAVAKPIRDVLQAEHPHDGQPIRHFEVQRIEEAPALPPYEIRPDDLPYPLPDSEAEQKPLRVSLDQVLSGGESELFGYSVDAEHAERRAEAADNSPYAHYQQPDIDMELLLQQLKAHSI</sequence>
<organism evidence="2 3">
    <name type="scientific">Pseudomonas nitroreducens</name>
    <dbReference type="NCBI Taxonomy" id="46680"/>
    <lineage>
        <taxon>Bacteria</taxon>
        <taxon>Pseudomonadati</taxon>
        <taxon>Pseudomonadota</taxon>
        <taxon>Gammaproteobacteria</taxon>
        <taxon>Pseudomonadales</taxon>
        <taxon>Pseudomonadaceae</taxon>
        <taxon>Pseudomonas</taxon>
    </lineage>
</organism>
<comment type="caution">
    <text evidence="2">The sequence shown here is derived from an EMBL/GenBank/DDBJ whole genome shotgun (WGS) entry which is preliminary data.</text>
</comment>
<dbReference type="Proteomes" id="UP000566995">
    <property type="component" value="Unassembled WGS sequence"/>
</dbReference>
<reference evidence="2 3" key="1">
    <citation type="submission" date="2020-08" db="EMBL/GenBank/DDBJ databases">
        <title>Functional genomics of gut bacteria from endangered species of beetles.</title>
        <authorList>
            <person name="Carlos-Shanley C."/>
        </authorList>
    </citation>
    <scope>NUCLEOTIDE SEQUENCE [LARGE SCALE GENOMIC DNA]</scope>
    <source>
        <strain evidence="2 3">S00179</strain>
    </source>
</reference>
<name>A0A7W7P325_PSENT</name>
<proteinExistence type="predicted"/>
<feature type="region of interest" description="Disordered" evidence="1">
    <location>
        <begin position="1"/>
        <end position="29"/>
    </location>
</feature>
<gene>
    <name evidence="2" type="ORF">HNP46_005146</name>
</gene>
<evidence type="ECO:0000256" key="1">
    <source>
        <dbReference type="SAM" id="MobiDB-lite"/>
    </source>
</evidence>
<protein>
    <submittedName>
        <fullName evidence="2">Uncharacterized protein</fullName>
    </submittedName>
</protein>